<dbReference type="Proteomes" id="UP000037729">
    <property type="component" value="Unassembled WGS sequence"/>
</dbReference>
<proteinExistence type="predicted"/>
<reference evidence="2" key="2">
    <citation type="submission" date="2019-12" db="EMBL/GenBank/DDBJ databases">
        <title>The whole-genome sequencing of Haloarcula japonica strain pws8.</title>
        <authorList>
            <person name="Verma D.K."/>
            <person name="Gopal K."/>
            <person name="Prasad E.S."/>
        </authorList>
    </citation>
    <scope>NUCLEOTIDE SEQUENCE</scope>
    <source>
        <strain evidence="2">Pws8</strain>
    </source>
</reference>
<protein>
    <submittedName>
        <fullName evidence="1">Uncharacterized protein</fullName>
    </submittedName>
</protein>
<gene>
    <name evidence="1" type="ORF">AMS69_09630</name>
    <name evidence="2" type="ORF">GOC83_00085</name>
</gene>
<evidence type="ECO:0000313" key="2">
    <source>
        <dbReference type="EMBL" id="NLV04535.1"/>
    </source>
</evidence>
<dbReference type="PATRIC" id="fig|1705562.3.peg.3033"/>
<reference evidence="1 3" key="1">
    <citation type="submission" date="2015-08" db="EMBL/GenBank/DDBJ databases">
        <title>Genomes of Isolates from Cabo Rojo, PR.</title>
        <authorList>
            <person name="Sanchez-Nieves R.L."/>
            <person name="Montalvo-Rodriguez R."/>
        </authorList>
    </citation>
    <scope>NUCLEOTIDE SEQUENCE [LARGE SCALE GENOMIC DNA]</scope>
    <source>
        <strain evidence="1 3">SL3</strain>
    </source>
</reference>
<sequence length="74" mass="8050">MAIDPLTNDDVLAVLEDCDATAVPTAHISARLSAPKPYVTTHLQQLALKGLVGFNTHRGVRRWRLTTAARTPSE</sequence>
<dbReference type="AlphaFoldDB" id="A0A0N0U9M9"/>
<organism evidence="1 3">
    <name type="scientific">Haloarcula rubripromontorii</name>
    <dbReference type="NCBI Taxonomy" id="1705562"/>
    <lineage>
        <taxon>Archaea</taxon>
        <taxon>Methanobacteriati</taxon>
        <taxon>Methanobacteriota</taxon>
        <taxon>Stenosarchaea group</taxon>
        <taxon>Halobacteria</taxon>
        <taxon>Halobacteriales</taxon>
        <taxon>Haloarculaceae</taxon>
        <taxon>Haloarcula</taxon>
    </lineage>
</organism>
<accession>A0A0N0U9M9</accession>
<evidence type="ECO:0000313" key="3">
    <source>
        <dbReference type="Proteomes" id="UP000037729"/>
    </source>
</evidence>
<evidence type="ECO:0000313" key="1">
    <source>
        <dbReference type="EMBL" id="KOX94153.1"/>
    </source>
</evidence>
<name>A0A0N0U9M9_9EURY</name>
<dbReference type="EMBL" id="LIUF01000002">
    <property type="protein sequence ID" value="KOX94153.1"/>
    <property type="molecule type" value="Genomic_DNA"/>
</dbReference>
<comment type="caution">
    <text evidence="1">The sequence shown here is derived from an EMBL/GenBank/DDBJ whole genome shotgun (WGS) entry which is preliminary data.</text>
</comment>
<keyword evidence="3" id="KW-1185">Reference proteome</keyword>
<dbReference type="EMBL" id="WOWB01000001">
    <property type="protein sequence ID" value="NLV04535.1"/>
    <property type="molecule type" value="Genomic_DNA"/>
</dbReference>
<dbReference type="Proteomes" id="UP000610611">
    <property type="component" value="Unassembled WGS sequence"/>
</dbReference>